<comment type="caution">
    <text evidence="2">The sequence shown here is derived from an EMBL/GenBank/DDBJ whole genome shotgun (WGS) entry which is preliminary data.</text>
</comment>
<dbReference type="InterPro" id="IPR036188">
    <property type="entry name" value="FAD/NAD-bd_sf"/>
</dbReference>
<dbReference type="SUPFAM" id="SSF51905">
    <property type="entry name" value="FAD/NAD(P)-binding domain"/>
    <property type="match status" value="1"/>
</dbReference>
<evidence type="ECO:0000313" key="2">
    <source>
        <dbReference type="EMBL" id="NEU95020.1"/>
    </source>
</evidence>
<sequence length="433" mass="46976">MIRPFDAAVIGAGWAGLGVSYMLTKAGLSHRVLERGRIGETWLTQRWDSFHLNTPKSLTLMPGDCYRGSDPDGFYTRDEFVDLLEEYARLRRLPVAINTAVTALTRDGNAGIYRLVTSAGALTARAVIIASGSLNCARRPEAARALPPQLLQIDSSVYRNPQALPAGAILVVGSAQSGGQIAEDLVMAGRAVFLSTGRTGRKPRRYRGRDIGFWERESGLFDVPRKDFVGPDGRLAGRPLLGALHTISLQSLSAQGVVLVGRFTGIADGRLTFADDVHESLRLGDEVAAKTRRHIDDYIDRNCLDAPPATDDPAETVAPRLPDPPILSLDPSEHHLATVIWCTGLEGDYRFVQVPGVLNARGQPLEREGLTDAPGIYFAGVDFSSTRKSGTIFGIAEEAQRLVAHIVARRRDHPQFDRDGDSADCNVACCPQS</sequence>
<keyword evidence="3" id="KW-1185">Reference proteome</keyword>
<dbReference type="Gene3D" id="3.50.50.60">
    <property type="entry name" value="FAD/NAD(P)-binding domain"/>
    <property type="match status" value="2"/>
</dbReference>
<dbReference type="AlphaFoldDB" id="A0A6P1BBI8"/>
<dbReference type="GO" id="GO:0050660">
    <property type="term" value="F:flavin adenine dinucleotide binding"/>
    <property type="evidence" value="ECO:0007669"/>
    <property type="project" value="TreeGrafter"/>
</dbReference>
<dbReference type="InterPro" id="IPR050982">
    <property type="entry name" value="Auxin_biosynth/cation_transpt"/>
</dbReference>
<evidence type="ECO:0000256" key="1">
    <source>
        <dbReference type="ARBA" id="ARBA00023002"/>
    </source>
</evidence>
<dbReference type="PANTHER" id="PTHR43539:SF78">
    <property type="entry name" value="FLAVIN-CONTAINING MONOOXYGENASE"/>
    <property type="match status" value="1"/>
</dbReference>
<gene>
    <name evidence="2" type="ORF">FNJ47_04050</name>
</gene>
<organism evidence="2 3">
    <name type="scientific">Bradyrhizobium uaiense</name>
    <dbReference type="NCBI Taxonomy" id="2594946"/>
    <lineage>
        <taxon>Bacteria</taxon>
        <taxon>Pseudomonadati</taxon>
        <taxon>Pseudomonadota</taxon>
        <taxon>Alphaproteobacteria</taxon>
        <taxon>Hyphomicrobiales</taxon>
        <taxon>Nitrobacteraceae</taxon>
        <taxon>Bradyrhizobium</taxon>
    </lineage>
</organism>
<name>A0A6P1BBI8_9BRAD</name>
<reference evidence="2 3" key="1">
    <citation type="journal article" date="2020" name="Arch. Microbiol.">
        <title>Bradyrhizobium uaiense sp. nov., a new highly efficient cowpea symbiont.</title>
        <authorList>
            <person name="Cabral Michel D."/>
            <person name="Azarias Guimaraes A."/>
            <person name="Martins da Costa E."/>
            <person name="Soares de Carvalho T."/>
            <person name="Balsanelli E."/>
            <person name="Willems A."/>
            <person name="Maltempi de Souza E."/>
            <person name="de Souza Moreira F.M."/>
        </authorList>
    </citation>
    <scope>NUCLEOTIDE SEQUENCE [LARGE SCALE GENOMIC DNA]</scope>
    <source>
        <strain evidence="2 3">UFLA 03-164</strain>
    </source>
</reference>
<protein>
    <submittedName>
        <fullName evidence="2">FAD-dependent oxidoreductase</fullName>
    </submittedName>
</protein>
<dbReference type="GO" id="GO:0004497">
    <property type="term" value="F:monooxygenase activity"/>
    <property type="evidence" value="ECO:0007669"/>
    <property type="project" value="TreeGrafter"/>
</dbReference>
<dbReference type="Proteomes" id="UP000468531">
    <property type="component" value="Unassembled WGS sequence"/>
</dbReference>
<dbReference type="EMBL" id="VKHP01000008">
    <property type="protein sequence ID" value="NEU95020.1"/>
    <property type="molecule type" value="Genomic_DNA"/>
</dbReference>
<dbReference type="RefSeq" id="WP_163150839.1">
    <property type="nucleotide sequence ID" value="NZ_VKHP01000008.1"/>
</dbReference>
<keyword evidence="1" id="KW-0560">Oxidoreductase</keyword>
<proteinExistence type="predicted"/>
<dbReference type="PANTHER" id="PTHR43539">
    <property type="entry name" value="FLAVIN-BINDING MONOOXYGENASE-LIKE PROTEIN (AFU_ORTHOLOGUE AFUA_4G09220)"/>
    <property type="match status" value="1"/>
</dbReference>
<accession>A0A6P1BBI8</accession>
<evidence type="ECO:0000313" key="3">
    <source>
        <dbReference type="Proteomes" id="UP000468531"/>
    </source>
</evidence>
<dbReference type="Pfam" id="PF13738">
    <property type="entry name" value="Pyr_redox_3"/>
    <property type="match status" value="1"/>
</dbReference>